<keyword evidence="2" id="KW-0547">Nucleotide-binding</keyword>
<keyword evidence="1" id="KW-0723">Serine/threonine-protein kinase</keyword>
<keyword evidence="1" id="KW-0418">Kinase</keyword>
<proteinExistence type="predicted"/>
<keyword evidence="3" id="KW-0067">ATP-binding</keyword>
<name>A0AAU9P2J0_9ASTR</name>
<evidence type="ECO:0000313" key="7">
    <source>
        <dbReference type="Proteomes" id="UP001157418"/>
    </source>
</evidence>
<dbReference type="PROSITE" id="PS50011">
    <property type="entry name" value="PROTEIN_KINASE_DOM"/>
    <property type="match status" value="1"/>
</dbReference>
<organism evidence="6 7">
    <name type="scientific">Lactuca virosa</name>
    <dbReference type="NCBI Taxonomy" id="75947"/>
    <lineage>
        <taxon>Eukaryota</taxon>
        <taxon>Viridiplantae</taxon>
        <taxon>Streptophyta</taxon>
        <taxon>Embryophyta</taxon>
        <taxon>Tracheophyta</taxon>
        <taxon>Spermatophyta</taxon>
        <taxon>Magnoliopsida</taxon>
        <taxon>eudicotyledons</taxon>
        <taxon>Gunneridae</taxon>
        <taxon>Pentapetalae</taxon>
        <taxon>asterids</taxon>
        <taxon>campanulids</taxon>
        <taxon>Asterales</taxon>
        <taxon>Asteraceae</taxon>
        <taxon>Cichorioideae</taxon>
        <taxon>Cichorieae</taxon>
        <taxon>Lactucinae</taxon>
        <taxon>Lactuca</taxon>
    </lineage>
</organism>
<keyword evidence="1" id="KW-0808">Transferase</keyword>
<dbReference type="EMBL" id="CAKMRJ010005523">
    <property type="protein sequence ID" value="CAH1444264.1"/>
    <property type="molecule type" value="Genomic_DNA"/>
</dbReference>
<evidence type="ECO:0000256" key="2">
    <source>
        <dbReference type="ARBA" id="ARBA00022741"/>
    </source>
</evidence>
<dbReference type="InterPro" id="IPR011009">
    <property type="entry name" value="Kinase-like_dom_sf"/>
</dbReference>
<dbReference type="SMART" id="SM00220">
    <property type="entry name" value="S_TKc"/>
    <property type="match status" value="1"/>
</dbReference>
<dbReference type="GO" id="GO:0004674">
    <property type="term" value="F:protein serine/threonine kinase activity"/>
    <property type="evidence" value="ECO:0007669"/>
    <property type="project" value="UniProtKB-KW"/>
</dbReference>
<dbReference type="Proteomes" id="UP001157418">
    <property type="component" value="Unassembled WGS sequence"/>
</dbReference>
<accession>A0AAU9P2J0</accession>
<evidence type="ECO:0000256" key="3">
    <source>
        <dbReference type="ARBA" id="ARBA00022840"/>
    </source>
</evidence>
<comment type="caution">
    <text evidence="6">The sequence shown here is derived from an EMBL/GenBank/DDBJ whole genome shotgun (WGS) entry which is preliminary data.</text>
</comment>
<dbReference type="InterPro" id="IPR001245">
    <property type="entry name" value="Ser-Thr/Tyr_kinase_cat_dom"/>
</dbReference>
<dbReference type="Pfam" id="PF07714">
    <property type="entry name" value="PK_Tyr_Ser-Thr"/>
    <property type="match status" value="1"/>
</dbReference>
<dbReference type="PANTHER" id="PTHR47989:SF47">
    <property type="entry name" value="SERINE_THREONINE-PROTEIN KINASE PBL28-RELATED"/>
    <property type="match status" value="1"/>
</dbReference>
<feature type="domain" description="Protein kinase" evidence="5">
    <location>
        <begin position="1"/>
        <end position="221"/>
    </location>
</feature>
<reference evidence="6 7" key="1">
    <citation type="submission" date="2022-01" db="EMBL/GenBank/DDBJ databases">
        <authorList>
            <person name="Xiong W."/>
            <person name="Schranz E."/>
        </authorList>
    </citation>
    <scope>NUCLEOTIDE SEQUENCE [LARGE SCALE GENOMIC DNA]</scope>
</reference>
<feature type="region of interest" description="Disordered" evidence="4">
    <location>
        <begin position="245"/>
        <end position="266"/>
    </location>
</feature>
<evidence type="ECO:0000259" key="5">
    <source>
        <dbReference type="PROSITE" id="PS50011"/>
    </source>
</evidence>
<dbReference type="GO" id="GO:0005524">
    <property type="term" value="F:ATP binding"/>
    <property type="evidence" value="ECO:0007669"/>
    <property type="project" value="UniProtKB-KW"/>
</dbReference>
<dbReference type="SUPFAM" id="SSF56112">
    <property type="entry name" value="Protein kinase-like (PK-like)"/>
    <property type="match status" value="1"/>
</dbReference>
<protein>
    <recommendedName>
        <fullName evidence="5">Protein kinase domain-containing protein</fullName>
    </recommendedName>
</protein>
<dbReference type="InterPro" id="IPR000719">
    <property type="entry name" value="Prot_kinase_dom"/>
</dbReference>
<evidence type="ECO:0000256" key="1">
    <source>
        <dbReference type="ARBA" id="ARBA00022527"/>
    </source>
</evidence>
<dbReference type="PANTHER" id="PTHR47989">
    <property type="entry name" value="OS01G0750732 PROTEIN"/>
    <property type="match status" value="1"/>
</dbReference>
<evidence type="ECO:0000256" key="4">
    <source>
        <dbReference type="SAM" id="MobiDB-lite"/>
    </source>
</evidence>
<sequence>MGYCNDKKKNCLLVYDYTHILKLNFSHFLFGDATKPLSWITRLRIMIGVARGLAYLHSSKEQVIHGGIKTFNILLDKNFNAKLGHFGLAKGRPKFHESDTSTRDMDTLRYFDQEDRLNGHFTITGDIYSFGVVLLETLTGQRAWEPQSLFSTFTLVEWASPFLADKQKLKDIIDPHLKNNYPLDGAFHCLALATRCVAKDHKARPSTSLSLSLSQSQHICLFSCLRAPWQKWDVHYDYFVLSVSNSSSSSSLSSSSSTSSTVTSSS</sequence>
<evidence type="ECO:0000313" key="6">
    <source>
        <dbReference type="EMBL" id="CAH1444264.1"/>
    </source>
</evidence>
<keyword evidence="7" id="KW-1185">Reference proteome</keyword>
<dbReference type="AlphaFoldDB" id="A0AAU9P2J0"/>
<dbReference type="Gene3D" id="1.10.510.10">
    <property type="entry name" value="Transferase(Phosphotransferase) domain 1"/>
    <property type="match status" value="1"/>
</dbReference>
<gene>
    <name evidence="6" type="ORF">LVIROSA_LOCUS30119</name>
</gene>